<evidence type="ECO:0000259" key="5">
    <source>
        <dbReference type="SMART" id="SM00563"/>
    </source>
</evidence>
<accession>A0AA37TPI3</accession>
<evidence type="ECO:0000313" key="7">
    <source>
        <dbReference type="Proteomes" id="UP001157439"/>
    </source>
</evidence>
<keyword evidence="4" id="KW-0472">Membrane</keyword>
<evidence type="ECO:0000256" key="4">
    <source>
        <dbReference type="SAM" id="Phobius"/>
    </source>
</evidence>
<keyword evidence="7" id="KW-1185">Reference proteome</keyword>
<reference evidence="6 7" key="1">
    <citation type="journal article" date="2014" name="Int. J. Syst. Evol. Microbiol.">
        <title>Complete genome sequence of Corynebacterium casei LMG S-19264T (=DSM 44701T), isolated from a smear-ripened cheese.</title>
        <authorList>
            <consortium name="US DOE Joint Genome Institute (JGI-PGF)"/>
            <person name="Walter F."/>
            <person name="Albersmeier A."/>
            <person name="Kalinowski J."/>
            <person name="Ruckert C."/>
        </authorList>
    </citation>
    <scope>NUCLEOTIDE SEQUENCE [LARGE SCALE GENOMIC DNA]</scope>
    <source>
        <strain evidence="6 7">NBRC 112785</strain>
    </source>
</reference>
<dbReference type="InterPro" id="IPR002123">
    <property type="entry name" value="Plipid/glycerol_acylTrfase"/>
</dbReference>
<dbReference type="SMART" id="SM00563">
    <property type="entry name" value="PlsC"/>
    <property type="match status" value="1"/>
</dbReference>
<protein>
    <submittedName>
        <fullName evidence="6">1-acyl-sn-glycerol-3-phosphate acyltransferase</fullName>
    </submittedName>
</protein>
<dbReference type="PANTHER" id="PTHR10434">
    <property type="entry name" value="1-ACYL-SN-GLYCEROL-3-PHOSPHATE ACYLTRANSFERASE"/>
    <property type="match status" value="1"/>
</dbReference>
<feature type="transmembrane region" description="Helical" evidence="4">
    <location>
        <begin position="12"/>
        <end position="37"/>
    </location>
</feature>
<dbReference type="AlphaFoldDB" id="A0AA37TPI3"/>
<evidence type="ECO:0000256" key="2">
    <source>
        <dbReference type="ARBA" id="ARBA00022679"/>
    </source>
</evidence>
<evidence type="ECO:0000256" key="3">
    <source>
        <dbReference type="ARBA" id="ARBA00023315"/>
    </source>
</evidence>
<feature type="domain" description="Phospholipid/glycerol acyltransferase" evidence="5">
    <location>
        <begin position="91"/>
        <end position="198"/>
    </location>
</feature>
<dbReference type="EMBL" id="BSPO01000002">
    <property type="protein sequence ID" value="GLS83175.1"/>
    <property type="molecule type" value="Genomic_DNA"/>
</dbReference>
<dbReference type="GO" id="GO:0003841">
    <property type="term" value="F:1-acylglycerol-3-phosphate O-acyltransferase activity"/>
    <property type="evidence" value="ECO:0007669"/>
    <property type="project" value="TreeGrafter"/>
</dbReference>
<keyword evidence="4" id="KW-0812">Transmembrane</keyword>
<dbReference type="Pfam" id="PF01553">
    <property type="entry name" value="Acyltransferase"/>
    <property type="match status" value="1"/>
</dbReference>
<keyword evidence="2" id="KW-0808">Transferase</keyword>
<keyword evidence="4" id="KW-1133">Transmembrane helix</keyword>
<keyword evidence="3 6" id="KW-0012">Acyltransferase</keyword>
<dbReference type="Proteomes" id="UP001157439">
    <property type="component" value="Unassembled WGS sequence"/>
</dbReference>
<sequence length="257" mass="28618">MASKLVTRLSKIIRGACSGVSFVVFGIGGLFLSYVWFPLIALKTRDETQRQLYCQASISRTFRFFTQFMAALNILTIDVKNLQGLQQQPGRIIIASHPTLIDVVILMGYLRQCDCIVKADLWHNPFIKHVVSMAGYIPNQSEGIIEQVEQRLSQGRTVLIFPEGSRTPVGQAVNCQRGAAQLAVRSNASIQPVVIQCQPLALYKGCPWYNMPASPMHFSINVGEIESIERFTDNAPSPSTAARKLTRYFNEVLNQAP</sequence>
<dbReference type="SUPFAM" id="SSF69593">
    <property type="entry name" value="Glycerol-3-phosphate (1)-acyltransferase"/>
    <property type="match status" value="1"/>
</dbReference>
<proteinExistence type="predicted"/>
<dbReference type="GO" id="GO:0006654">
    <property type="term" value="P:phosphatidic acid biosynthetic process"/>
    <property type="evidence" value="ECO:0007669"/>
    <property type="project" value="TreeGrafter"/>
</dbReference>
<organism evidence="6 7">
    <name type="scientific">Paraferrimonas haliotis</name>
    <dbReference type="NCBI Taxonomy" id="2013866"/>
    <lineage>
        <taxon>Bacteria</taxon>
        <taxon>Pseudomonadati</taxon>
        <taxon>Pseudomonadota</taxon>
        <taxon>Gammaproteobacteria</taxon>
        <taxon>Alteromonadales</taxon>
        <taxon>Ferrimonadaceae</taxon>
        <taxon>Paraferrimonas</taxon>
    </lineage>
</organism>
<comment type="pathway">
    <text evidence="1">Lipid metabolism.</text>
</comment>
<evidence type="ECO:0000313" key="6">
    <source>
        <dbReference type="EMBL" id="GLS83175.1"/>
    </source>
</evidence>
<dbReference type="PANTHER" id="PTHR10434:SF66">
    <property type="entry name" value="PHOSPHOLIPID_GLYCEROL ACYLTRANSFERASE DOMAIN-CONTAINING PROTEIN"/>
    <property type="match status" value="1"/>
</dbReference>
<gene>
    <name evidence="6" type="ORF">GCM10007894_11520</name>
</gene>
<dbReference type="RefSeq" id="WP_095497264.1">
    <property type="nucleotide sequence ID" value="NZ_BSPO01000002.1"/>
</dbReference>
<dbReference type="CDD" id="cd07989">
    <property type="entry name" value="LPLAT_AGPAT-like"/>
    <property type="match status" value="1"/>
</dbReference>
<evidence type="ECO:0000256" key="1">
    <source>
        <dbReference type="ARBA" id="ARBA00005189"/>
    </source>
</evidence>
<name>A0AA37TPI3_9GAMM</name>
<comment type="caution">
    <text evidence="6">The sequence shown here is derived from an EMBL/GenBank/DDBJ whole genome shotgun (WGS) entry which is preliminary data.</text>
</comment>